<sequence length="141" mass="15702">MPGTPRRLTELNIVFSSWWRKISSIAPRPSSSLSPPPRTQHWITSFSELSSLQMMNKSVLKLSAMHPATYANMSLRLIIRARSRTSRRSHGDCKCGFDLFSSSGIAKNNSTRTAFLDNGRCRGGGEGGWSGQDRTISQQQQ</sequence>
<dbReference type="HOGENOM" id="CLU_1826451_0_0_1"/>
<dbReference type="EMBL" id="KN822034">
    <property type="protein sequence ID" value="KIM63451.1"/>
    <property type="molecule type" value="Genomic_DNA"/>
</dbReference>
<dbReference type="Proteomes" id="UP000053989">
    <property type="component" value="Unassembled WGS sequence"/>
</dbReference>
<protein>
    <submittedName>
        <fullName evidence="1">Uncharacterized protein</fullName>
    </submittedName>
</protein>
<reference evidence="2" key="2">
    <citation type="submission" date="2015-01" db="EMBL/GenBank/DDBJ databases">
        <title>Evolutionary Origins and Diversification of the Mycorrhizal Mutualists.</title>
        <authorList>
            <consortium name="DOE Joint Genome Institute"/>
            <consortium name="Mycorrhizal Genomics Consortium"/>
            <person name="Kohler A."/>
            <person name="Kuo A."/>
            <person name="Nagy L.G."/>
            <person name="Floudas D."/>
            <person name="Copeland A."/>
            <person name="Barry K.W."/>
            <person name="Cichocki N."/>
            <person name="Veneault-Fourrey C."/>
            <person name="LaButti K."/>
            <person name="Lindquist E.A."/>
            <person name="Lipzen A."/>
            <person name="Lundell T."/>
            <person name="Morin E."/>
            <person name="Murat C."/>
            <person name="Riley R."/>
            <person name="Ohm R."/>
            <person name="Sun H."/>
            <person name="Tunlid A."/>
            <person name="Henrissat B."/>
            <person name="Grigoriev I.V."/>
            <person name="Hibbett D.S."/>
            <person name="Martin F."/>
        </authorList>
    </citation>
    <scope>NUCLEOTIDE SEQUENCE [LARGE SCALE GENOMIC DNA]</scope>
    <source>
        <strain evidence="2">Foug A</strain>
    </source>
</reference>
<evidence type="ECO:0000313" key="1">
    <source>
        <dbReference type="EMBL" id="KIM63451.1"/>
    </source>
</evidence>
<keyword evidence="2" id="KW-1185">Reference proteome</keyword>
<name>A0A0C3E603_9AGAM</name>
<organism evidence="1 2">
    <name type="scientific">Scleroderma citrinum Foug A</name>
    <dbReference type="NCBI Taxonomy" id="1036808"/>
    <lineage>
        <taxon>Eukaryota</taxon>
        <taxon>Fungi</taxon>
        <taxon>Dikarya</taxon>
        <taxon>Basidiomycota</taxon>
        <taxon>Agaricomycotina</taxon>
        <taxon>Agaricomycetes</taxon>
        <taxon>Agaricomycetidae</taxon>
        <taxon>Boletales</taxon>
        <taxon>Sclerodermatineae</taxon>
        <taxon>Sclerodermataceae</taxon>
        <taxon>Scleroderma</taxon>
    </lineage>
</organism>
<proteinExistence type="predicted"/>
<dbReference type="AlphaFoldDB" id="A0A0C3E603"/>
<gene>
    <name evidence="1" type="ORF">SCLCIDRAFT_1173087</name>
</gene>
<dbReference type="InParanoid" id="A0A0C3E603"/>
<reference evidence="1 2" key="1">
    <citation type="submission" date="2014-04" db="EMBL/GenBank/DDBJ databases">
        <authorList>
            <consortium name="DOE Joint Genome Institute"/>
            <person name="Kuo A."/>
            <person name="Kohler A."/>
            <person name="Nagy L.G."/>
            <person name="Floudas D."/>
            <person name="Copeland A."/>
            <person name="Barry K.W."/>
            <person name="Cichocki N."/>
            <person name="Veneault-Fourrey C."/>
            <person name="LaButti K."/>
            <person name="Lindquist E.A."/>
            <person name="Lipzen A."/>
            <person name="Lundell T."/>
            <person name="Morin E."/>
            <person name="Murat C."/>
            <person name="Sun H."/>
            <person name="Tunlid A."/>
            <person name="Henrissat B."/>
            <person name="Grigoriev I.V."/>
            <person name="Hibbett D.S."/>
            <person name="Martin F."/>
            <person name="Nordberg H.P."/>
            <person name="Cantor M.N."/>
            <person name="Hua S.X."/>
        </authorList>
    </citation>
    <scope>NUCLEOTIDE SEQUENCE [LARGE SCALE GENOMIC DNA]</scope>
    <source>
        <strain evidence="1 2">Foug A</strain>
    </source>
</reference>
<accession>A0A0C3E603</accession>
<evidence type="ECO:0000313" key="2">
    <source>
        <dbReference type="Proteomes" id="UP000053989"/>
    </source>
</evidence>